<keyword evidence="2" id="KW-1185">Reference proteome</keyword>
<evidence type="ECO:0000313" key="1">
    <source>
        <dbReference type="EMBL" id="SFL44275.1"/>
    </source>
</evidence>
<sequence>MTSNEIKAFLILEKCDDQLIQRLMKKLENNGSVKAKGMLQKLQKYVI</sequence>
<accession>A0A1I4HQ30</accession>
<name>A0A1I4HQ30_9BACI</name>
<dbReference type="AlphaFoldDB" id="A0A1I4HQ30"/>
<dbReference type="Proteomes" id="UP000198565">
    <property type="component" value="Unassembled WGS sequence"/>
</dbReference>
<protein>
    <submittedName>
        <fullName evidence="1">Uncharacterized protein</fullName>
    </submittedName>
</protein>
<organism evidence="1 2">
    <name type="scientific">Gracilibacillus orientalis</name>
    <dbReference type="NCBI Taxonomy" id="334253"/>
    <lineage>
        <taxon>Bacteria</taxon>
        <taxon>Bacillati</taxon>
        <taxon>Bacillota</taxon>
        <taxon>Bacilli</taxon>
        <taxon>Bacillales</taxon>
        <taxon>Bacillaceae</taxon>
        <taxon>Gracilibacillus</taxon>
    </lineage>
</organism>
<dbReference type="STRING" id="334253.SAMN04487943_101575"/>
<gene>
    <name evidence="1" type="ORF">SAMN04487943_101575</name>
</gene>
<reference evidence="2" key="1">
    <citation type="submission" date="2016-10" db="EMBL/GenBank/DDBJ databases">
        <authorList>
            <person name="Varghese N."/>
            <person name="Submissions S."/>
        </authorList>
    </citation>
    <scope>NUCLEOTIDE SEQUENCE [LARGE SCALE GENOMIC DNA]</scope>
    <source>
        <strain evidence="2">CGMCC 1.4250</strain>
    </source>
</reference>
<dbReference type="EMBL" id="FOTR01000001">
    <property type="protein sequence ID" value="SFL44275.1"/>
    <property type="molecule type" value="Genomic_DNA"/>
</dbReference>
<proteinExistence type="predicted"/>
<evidence type="ECO:0000313" key="2">
    <source>
        <dbReference type="Proteomes" id="UP000198565"/>
    </source>
</evidence>